<proteinExistence type="predicted"/>
<name>A0A481YZ43_9VIRU</name>
<protein>
    <submittedName>
        <fullName evidence="1">Uncharacterized protein</fullName>
    </submittedName>
</protein>
<gene>
    <name evidence="1" type="ORF">LCMAC202_05530</name>
</gene>
<reference evidence="1" key="1">
    <citation type="journal article" date="2019" name="MBio">
        <title>Virus Genomes from Deep Sea Sediments Expand the Ocean Megavirome and Support Independent Origins of Viral Gigantism.</title>
        <authorList>
            <person name="Backstrom D."/>
            <person name="Yutin N."/>
            <person name="Jorgensen S.L."/>
            <person name="Dharamshi J."/>
            <person name="Homa F."/>
            <person name="Zaremba-Niedwiedzka K."/>
            <person name="Spang A."/>
            <person name="Wolf Y.I."/>
            <person name="Koonin E.V."/>
            <person name="Ettema T.J."/>
        </authorList>
    </citation>
    <scope>NUCLEOTIDE SEQUENCE</scope>
</reference>
<organism evidence="1">
    <name type="scientific">Marseillevirus LCMAC202</name>
    <dbReference type="NCBI Taxonomy" id="2506606"/>
    <lineage>
        <taxon>Viruses</taxon>
        <taxon>Varidnaviria</taxon>
        <taxon>Bamfordvirae</taxon>
        <taxon>Nucleocytoviricota</taxon>
        <taxon>Megaviricetes</taxon>
        <taxon>Pimascovirales</taxon>
        <taxon>Pimascovirales incertae sedis</taxon>
        <taxon>Marseilleviridae</taxon>
    </lineage>
</organism>
<accession>A0A481YZ43</accession>
<sequence>MLNHLIKWTTDFGQTTPCELGDAKDLLRGKSLKAVFNFFTFTLSILKTKPHYLKMDHTGLNLLSSALLFYWCHDKLLGRYLDQIPQAPPITEAFEKIIEIVTPGAVITPSDEEVFRERIPLPMIVVEGDPLLQHFIGTMFAVPPAYQMLHFL</sequence>
<evidence type="ECO:0000313" key="1">
    <source>
        <dbReference type="EMBL" id="QBK88191.1"/>
    </source>
</evidence>
<dbReference type="EMBL" id="MK500378">
    <property type="protein sequence ID" value="QBK88191.1"/>
    <property type="molecule type" value="Genomic_DNA"/>
</dbReference>